<keyword evidence="11" id="KW-1185">Reference proteome</keyword>
<feature type="domain" description="Beta-galactosidase C-terminal" evidence="9">
    <location>
        <begin position="629"/>
        <end position="681"/>
    </location>
</feature>
<comment type="catalytic activity">
    <reaction evidence="1 6">
        <text>Hydrolysis of terminal non-reducing beta-D-galactose residues in beta-D-galactosides.</text>
        <dbReference type="EC" id="3.2.1.23"/>
    </reaction>
</comment>
<dbReference type="InterPro" id="IPR029062">
    <property type="entry name" value="Class_I_gatase-like"/>
</dbReference>
<dbReference type="GO" id="GO:0004565">
    <property type="term" value="F:beta-galactosidase activity"/>
    <property type="evidence" value="ECO:0007669"/>
    <property type="project" value="UniProtKB-EC"/>
</dbReference>
<dbReference type="RefSeq" id="WP_210057242.1">
    <property type="nucleotide sequence ID" value="NZ_BAAAMH010000010.1"/>
</dbReference>
<comment type="similarity">
    <text evidence="2 6">Belongs to the glycosyl hydrolase 42 family.</text>
</comment>
<keyword evidence="4 6" id="KW-0378">Hydrolase</keyword>
<gene>
    <name evidence="10" type="ORF">JOF54_002960</name>
</gene>
<organism evidence="10 11">
    <name type="scientific">Microlunatus capsulatus</name>
    <dbReference type="NCBI Taxonomy" id="99117"/>
    <lineage>
        <taxon>Bacteria</taxon>
        <taxon>Bacillati</taxon>
        <taxon>Actinomycetota</taxon>
        <taxon>Actinomycetes</taxon>
        <taxon>Propionibacteriales</taxon>
        <taxon>Propionibacteriaceae</taxon>
        <taxon>Microlunatus</taxon>
    </lineage>
</organism>
<dbReference type="Proteomes" id="UP000758168">
    <property type="component" value="Unassembled WGS sequence"/>
</dbReference>
<dbReference type="Gene3D" id="3.20.20.80">
    <property type="entry name" value="Glycosidases"/>
    <property type="match status" value="1"/>
</dbReference>
<dbReference type="InterPro" id="IPR013529">
    <property type="entry name" value="Glyco_hydro_42_N"/>
</dbReference>
<dbReference type="InterPro" id="IPR003476">
    <property type="entry name" value="Glyco_hydro_42"/>
</dbReference>
<dbReference type="PANTHER" id="PTHR36447">
    <property type="entry name" value="BETA-GALACTOSIDASE GANA"/>
    <property type="match status" value="1"/>
</dbReference>
<evidence type="ECO:0000259" key="8">
    <source>
        <dbReference type="Pfam" id="PF08532"/>
    </source>
</evidence>
<name>A0ABS4ZAF7_9ACTN</name>
<evidence type="ECO:0000313" key="11">
    <source>
        <dbReference type="Proteomes" id="UP000758168"/>
    </source>
</evidence>
<dbReference type="InterPro" id="IPR013739">
    <property type="entry name" value="Beta_galactosidase_C"/>
</dbReference>
<dbReference type="Pfam" id="PF08532">
    <property type="entry name" value="Glyco_hydro_42M"/>
    <property type="match status" value="1"/>
</dbReference>
<evidence type="ECO:0000256" key="3">
    <source>
        <dbReference type="ARBA" id="ARBA00012756"/>
    </source>
</evidence>
<protein>
    <recommendedName>
        <fullName evidence="3 6">Beta-galactosidase</fullName>
        <shortName evidence="6">Beta-gal</shortName>
        <ecNumber evidence="3 6">3.2.1.23</ecNumber>
    </recommendedName>
</protein>
<dbReference type="Gene3D" id="3.40.50.880">
    <property type="match status" value="1"/>
</dbReference>
<dbReference type="PANTHER" id="PTHR36447:SF1">
    <property type="entry name" value="BETA-GALACTOSIDASE GANA"/>
    <property type="match status" value="1"/>
</dbReference>
<dbReference type="InterPro" id="IPR013738">
    <property type="entry name" value="Beta_galactosidase_Trimer"/>
</dbReference>
<evidence type="ECO:0000256" key="4">
    <source>
        <dbReference type="ARBA" id="ARBA00022801"/>
    </source>
</evidence>
<evidence type="ECO:0000259" key="9">
    <source>
        <dbReference type="Pfam" id="PF08533"/>
    </source>
</evidence>
<dbReference type="Pfam" id="PF02449">
    <property type="entry name" value="Glyco_hydro_42"/>
    <property type="match status" value="1"/>
</dbReference>
<comment type="caution">
    <text evidence="10">The sequence shown here is derived from an EMBL/GenBank/DDBJ whole genome shotgun (WGS) entry which is preliminary data.</text>
</comment>
<evidence type="ECO:0000256" key="1">
    <source>
        <dbReference type="ARBA" id="ARBA00001412"/>
    </source>
</evidence>
<sequence length="683" mass="74235">MVATAGAAGDRPRDGVRPGLAQLTARHGLLVGADYNPEQWPRETWPEDARLMREAGLNLATVGVFSWAELEPTPDARRWGWLDEVVDLLHAEGVAVDLATPTASPPPWLGLRWPETLAVDPDGVRMSHGSRNHFCPSSPVYRERSLALVADLVERYADHPAVQLWHVGNEFGQVCHCDLCGAAFARWLEDRYGDLDTLNAAWGTAFWSQRLAGWDEVLPPRRAPYLGNPTRDLDFRRFASDALLALYREQRDLITARVPATPVTTNFMGFFPLADYRRWAPEVDVVADDSYPDPEDPASPAETALTHDLMRSLGGGRGWMLLEQASGAVSWREHNVAKSAARMRRDSLQAVAHGADGSCWFQWRASRAGSERFHAALVPHAGPDTAAHRAVRAHGAELARLRGVAGAPTRADVALLFDWDSWWAAEAPALPSARLRPLDQLRAWHRPLWERGVAVDVRGSGDDLTGYRLVLAPSAFLLDDDARDRLVRYVASGGTLVLGPFSAVVDASAHVRTGPFPVGLTEVLGVAGEEWLPLADADPVALAGEVAGPTGLWAERLHAADAEVLGRFAGGPVDGGPAVLRHGHGAGRAWYVGTVPAPEVLDDLAGRWLADAGVDGALTGLSDDPLPPGVEVTRRGDHWFLLNHTDHDVRLGLTAPVRDLLTTTHHTHHLDLRAGDVVVLDKE</sequence>
<evidence type="ECO:0000256" key="2">
    <source>
        <dbReference type="ARBA" id="ARBA00005940"/>
    </source>
</evidence>
<dbReference type="CDD" id="cd03143">
    <property type="entry name" value="A4_beta-galactosidase_middle_domain"/>
    <property type="match status" value="1"/>
</dbReference>
<dbReference type="Pfam" id="PF08533">
    <property type="entry name" value="Glyco_hydro_42C"/>
    <property type="match status" value="1"/>
</dbReference>
<evidence type="ECO:0000313" key="10">
    <source>
        <dbReference type="EMBL" id="MBP2418038.1"/>
    </source>
</evidence>
<evidence type="ECO:0000259" key="7">
    <source>
        <dbReference type="Pfam" id="PF02449"/>
    </source>
</evidence>
<evidence type="ECO:0000256" key="6">
    <source>
        <dbReference type="PIRNR" id="PIRNR001084"/>
    </source>
</evidence>
<keyword evidence="5 6" id="KW-0326">Glycosidase</keyword>
<reference evidence="10 11" key="1">
    <citation type="submission" date="2021-03" db="EMBL/GenBank/DDBJ databases">
        <title>Sequencing the genomes of 1000 actinobacteria strains.</title>
        <authorList>
            <person name="Klenk H.-P."/>
        </authorList>
    </citation>
    <scope>NUCLEOTIDE SEQUENCE [LARGE SCALE GENOMIC DNA]</scope>
    <source>
        <strain evidence="10 11">DSM 12936</strain>
    </source>
</reference>
<dbReference type="EC" id="3.2.1.23" evidence="3 6"/>
<feature type="domain" description="Glycoside hydrolase family 42 N-terminal" evidence="7">
    <location>
        <begin position="34"/>
        <end position="400"/>
    </location>
</feature>
<dbReference type="InterPro" id="IPR013780">
    <property type="entry name" value="Glyco_hydro_b"/>
</dbReference>
<dbReference type="SUPFAM" id="SSF51445">
    <property type="entry name" value="(Trans)glycosidases"/>
    <property type="match status" value="1"/>
</dbReference>
<accession>A0ABS4ZAF7</accession>
<dbReference type="PIRSF" id="PIRSF001084">
    <property type="entry name" value="B-galactosidase"/>
    <property type="match status" value="1"/>
</dbReference>
<dbReference type="InterPro" id="IPR017853">
    <property type="entry name" value="GH"/>
</dbReference>
<evidence type="ECO:0000256" key="5">
    <source>
        <dbReference type="ARBA" id="ARBA00023295"/>
    </source>
</evidence>
<dbReference type="Gene3D" id="2.60.40.1180">
    <property type="entry name" value="Golgi alpha-mannosidase II"/>
    <property type="match status" value="1"/>
</dbReference>
<feature type="domain" description="Beta-galactosidase trimerisation" evidence="8">
    <location>
        <begin position="411"/>
        <end position="614"/>
    </location>
</feature>
<dbReference type="SUPFAM" id="SSF52317">
    <property type="entry name" value="Class I glutamine amidotransferase-like"/>
    <property type="match status" value="1"/>
</dbReference>
<dbReference type="EMBL" id="JAGIOB010000001">
    <property type="protein sequence ID" value="MBP2418038.1"/>
    <property type="molecule type" value="Genomic_DNA"/>
</dbReference>
<proteinExistence type="inferred from homology"/>